<gene>
    <name evidence="2" type="primary">BnaA09g07500D</name>
    <name evidence="2" type="ORF">GSBRNA2T00005709001</name>
</gene>
<feature type="signal peptide" evidence="1">
    <location>
        <begin position="1"/>
        <end position="25"/>
    </location>
</feature>
<keyword evidence="3" id="KW-1185">Reference proteome</keyword>
<accession>A0A078FW61</accession>
<feature type="chain" id="PRO_5001735227" evidence="1">
    <location>
        <begin position="26"/>
        <end position="62"/>
    </location>
</feature>
<reference evidence="2 3" key="1">
    <citation type="journal article" date="2014" name="Science">
        <title>Plant genetics. Early allopolyploid evolution in the post-Neolithic Brassica napus oilseed genome.</title>
        <authorList>
            <person name="Chalhoub B."/>
            <person name="Denoeud F."/>
            <person name="Liu S."/>
            <person name="Parkin I.A."/>
            <person name="Tang H."/>
            <person name="Wang X."/>
            <person name="Chiquet J."/>
            <person name="Belcram H."/>
            <person name="Tong C."/>
            <person name="Samans B."/>
            <person name="Correa M."/>
            <person name="Da Silva C."/>
            <person name="Just J."/>
            <person name="Falentin C."/>
            <person name="Koh C.S."/>
            <person name="Le Clainche I."/>
            <person name="Bernard M."/>
            <person name="Bento P."/>
            <person name="Noel B."/>
            <person name="Labadie K."/>
            <person name="Alberti A."/>
            <person name="Charles M."/>
            <person name="Arnaud D."/>
            <person name="Guo H."/>
            <person name="Daviaud C."/>
            <person name="Alamery S."/>
            <person name="Jabbari K."/>
            <person name="Zhao M."/>
            <person name="Edger P.P."/>
            <person name="Chelaifa H."/>
            <person name="Tack D."/>
            <person name="Lassalle G."/>
            <person name="Mestiri I."/>
            <person name="Schnel N."/>
            <person name="Le Paslier M.C."/>
            <person name="Fan G."/>
            <person name="Renault V."/>
            <person name="Bayer P.E."/>
            <person name="Golicz A.A."/>
            <person name="Manoli S."/>
            <person name="Lee T.H."/>
            <person name="Thi V.H."/>
            <person name="Chalabi S."/>
            <person name="Hu Q."/>
            <person name="Fan C."/>
            <person name="Tollenaere R."/>
            <person name="Lu Y."/>
            <person name="Battail C."/>
            <person name="Shen J."/>
            <person name="Sidebottom C.H."/>
            <person name="Wang X."/>
            <person name="Canaguier A."/>
            <person name="Chauveau A."/>
            <person name="Berard A."/>
            <person name="Deniot G."/>
            <person name="Guan M."/>
            <person name="Liu Z."/>
            <person name="Sun F."/>
            <person name="Lim Y.P."/>
            <person name="Lyons E."/>
            <person name="Town C.D."/>
            <person name="Bancroft I."/>
            <person name="Wang X."/>
            <person name="Meng J."/>
            <person name="Ma J."/>
            <person name="Pires J.C."/>
            <person name="King G.J."/>
            <person name="Brunel D."/>
            <person name="Delourme R."/>
            <person name="Renard M."/>
            <person name="Aury J.M."/>
            <person name="Adams K.L."/>
            <person name="Batley J."/>
            <person name="Snowdon R.J."/>
            <person name="Tost J."/>
            <person name="Edwards D."/>
            <person name="Zhou Y."/>
            <person name="Hua W."/>
            <person name="Sharpe A.G."/>
            <person name="Paterson A.H."/>
            <person name="Guan C."/>
            <person name="Wincker P."/>
        </authorList>
    </citation>
    <scope>NUCLEOTIDE SEQUENCE [LARGE SCALE GENOMIC DNA]</scope>
    <source>
        <strain evidence="3">cv. Darmor-bzh</strain>
    </source>
</reference>
<evidence type="ECO:0000256" key="1">
    <source>
        <dbReference type="SAM" id="SignalP"/>
    </source>
</evidence>
<protein>
    <submittedName>
        <fullName evidence="2">BnaA09g07500D protein</fullName>
    </submittedName>
</protein>
<dbReference type="Gramene" id="CDY18645">
    <property type="protein sequence ID" value="CDY18645"/>
    <property type="gene ID" value="GSBRNA2T00005709001"/>
</dbReference>
<dbReference type="AlphaFoldDB" id="A0A078FW61"/>
<keyword evidence="1" id="KW-0732">Signal</keyword>
<sequence>MKSQSNCFLRVFLLFFNSSTFMSLAEELLIVYHNNFDIGVRSVSDIKEDTVARLPQSSELSG</sequence>
<dbReference type="PaxDb" id="3708-A0A078FW61"/>
<evidence type="ECO:0000313" key="3">
    <source>
        <dbReference type="Proteomes" id="UP000028999"/>
    </source>
</evidence>
<name>A0A078FW61_BRANA</name>
<dbReference type="Proteomes" id="UP000028999">
    <property type="component" value="Unassembled WGS sequence"/>
</dbReference>
<organism evidence="2 3">
    <name type="scientific">Brassica napus</name>
    <name type="common">Rape</name>
    <dbReference type="NCBI Taxonomy" id="3708"/>
    <lineage>
        <taxon>Eukaryota</taxon>
        <taxon>Viridiplantae</taxon>
        <taxon>Streptophyta</taxon>
        <taxon>Embryophyta</taxon>
        <taxon>Tracheophyta</taxon>
        <taxon>Spermatophyta</taxon>
        <taxon>Magnoliopsida</taxon>
        <taxon>eudicotyledons</taxon>
        <taxon>Gunneridae</taxon>
        <taxon>Pentapetalae</taxon>
        <taxon>rosids</taxon>
        <taxon>malvids</taxon>
        <taxon>Brassicales</taxon>
        <taxon>Brassicaceae</taxon>
        <taxon>Brassiceae</taxon>
        <taxon>Brassica</taxon>
    </lineage>
</organism>
<proteinExistence type="predicted"/>
<evidence type="ECO:0000313" key="2">
    <source>
        <dbReference type="EMBL" id="CDY18645.1"/>
    </source>
</evidence>
<dbReference type="EMBL" id="LK032087">
    <property type="protein sequence ID" value="CDY18645.1"/>
    <property type="molecule type" value="Genomic_DNA"/>
</dbReference>